<dbReference type="Gene3D" id="1.20.1690.10">
    <property type="entry name" value="V-type ATP synthase subunit C domain"/>
    <property type="match status" value="2"/>
</dbReference>
<proteinExistence type="inferred from homology"/>
<dbReference type="InterPro" id="IPR035067">
    <property type="entry name" value="V-type_ATPase_csu/dsu"/>
</dbReference>
<gene>
    <name evidence="4" type="ORF">J0B03_11130</name>
</gene>
<dbReference type="PANTHER" id="PTHR38682:SF1">
    <property type="entry name" value="V-TYPE ATP SYNTHASE SUBUNIT C"/>
    <property type="match status" value="1"/>
</dbReference>
<dbReference type="EMBL" id="CP071444">
    <property type="protein sequence ID" value="QSX08326.1"/>
    <property type="molecule type" value="Genomic_DNA"/>
</dbReference>
<dbReference type="PANTHER" id="PTHR38682">
    <property type="entry name" value="V-TYPE ATP SYNTHASE SUBUNIT C"/>
    <property type="match status" value="1"/>
</dbReference>
<accession>A0A974XLU7</accession>
<evidence type="ECO:0000256" key="1">
    <source>
        <dbReference type="ARBA" id="ARBA00006709"/>
    </source>
</evidence>
<dbReference type="AlphaFoldDB" id="A0A974XLU7"/>
<evidence type="ECO:0000256" key="3">
    <source>
        <dbReference type="ARBA" id="ARBA00023065"/>
    </source>
</evidence>
<keyword evidence="2" id="KW-0813">Transport</keyword>
<dbReference type="Gene3D" id="1.10.132.50">
    <property type="entry name" value="ATP synthase (C/AC39) subunit, domain 3"/>
    <property type="match status" value="1"/>
</dbReference>
<dbReference type="Proteomes" id="UP000663499">
    <property type="component" value="Chromosome"/>
</dbReference>
<dbReference type="SUPFAM" id="SSF103486">
    <property type="entry name" value="V-type ATP synthase subunit C"/>
    <property type="match status" value="1"/>
</dbReference>
<reference evidence="4" key="1">
    <citation type="submission" date="2021-03" db="EMBL/GenBank/DDBJ databases">
        <title>Alkalibacter marinus sp. nov., isolated from tidal flat sediment.</title>
        <authorList>
            <person name="Namirimu T."/>
            <person name="Yang J.-A."/>
            <person name="Yang S.-H."/>
            <person name="Kim Y.-J."/>
            <person name="Kwon K.K."/>
        </authorList>
    </citation>
    <scope>NUCLEOTIDE SEQUENCE</scope>
    <source>
        <strain evidence="4">ES005</strain>
    </source>
</reference>
<evidence type="ECO:0000313" key="4">
    <source>
        <dbReference type="EMBL" id="QSX08326.1"/>
    </source>
</evidence>
<evidence type="ECO:0000313" key="5">
    <source>
        <dbReference type="Proteomes" id="UP000663499"/>
    </source>
</evidence>
<protein>
    <submittedName>
        <fullName evidence="4">V-type ATPase subunit</fullName>
    </submittedName>
</protein>
<dbReference type="InterPro" id="IPR036079">
    <property type="entry name" value="ATPase_csu/dsu_sf"/>
</dbReference>
<keyword evidence="3" id="KW-0406">Ion transport</keyword>
<dbReference type="RefSeq" id="WP_207299668.1">
    <property type="nucleotide sequence ID" value="NZ_CP071444.1"/>
</dbReference>
<dbReference type="InterPro" id="IPR002843">
    <property type="entry name" value="ATPase_V0-cplx_csu/dsu"/>
</dbReference>
<dbReference type="InterPro" id="IPR050873">
    <property type="entry name" value="V-ATPase_V0D/AC39_subunit"/>
</dbReference>
<name>A0A974XLU7_9FIRM</name>
<keyword evidence="5" id="KW-1185">Reference proteome</keyword>
<comment type="similarity">
    <text evidence="1">Belongs to the V-ATPase V0D/AC39 subunit family.</text>
</comment>
<dbReference type="Pfam" id="PF01992">
    <property type="entry name" value="vATP-synt_AC39"/>
    <property type="match status" value="1"/>
</dbReference>
<sequence>MLINNQTDAIFAKTSGMKANLLDDEDFNQLIRRDTVREIYDYLLENSNYGEALAKLKGQKIHRGDVELALYKTNIQSNLKLLHYLGGEYKVFLKTFLRKYEIEDVKLAIESVTGRTRITDLENHILSDEAFSDLDMEALFKRDTLEQVMEQLKGTDYYRLLEPYANQVDSKFSFYVEMILDRYYFSNLLKAMKKLPDKDAGEARELMQRNVDLYNLEWIYRARKFYDISKEEVLNFTLDGGKKFPYRELESLIYDHTFEGMIEVLQKSEYGFMFNHDHDVNLYMERRIERYMYYKSKSLYRRSILDFGKVVAFILLHEYEVKDITSIIECKRYKLSSSEIAKYLIRNTEVTE</sequence>
<dbReference type="KEGG" id="alka:J0B03_11130"/>
<dbReference type="GO" id="GO:0046961">
    <property type="term" value="F:proton-transporting ATPase activity, rotational mechanism"/>
    <property type="evidence" value="ECO:0007669"/>
    <property type="project" value="InterPro"/>
</dbReference>
<organism evidence="4 5">
    <name type="scientific">Alkalibacter rhizosphaerae</name>
    <dbReference type="NCBI Taxonomy" id="2815577"/>
    <lineage>
        <taxon>Bacteria</taxon>
        <taxon>Bacillati</taxon>
        <taxon>Bacillota</taxon>
        <taxon>Clostridia</taxon>
        <taxon>Eubacteriales</taxon>
        <taxon>Eubacteriaceae</taxon>
        <taxon>Alkalibacter</taxon>
    </lineage>
</organism>
<dbReference type="InterPro" id="IPR044911">
    <property type="entry name" value="V-type_ATPase_csu/dsu_dom_3"/>
</dbReference>
<evidence type="ECO:0000256" key="2">
    <source>
        <dbReference type="ARBA" id="ARBA00022448"/>
    </source>
</evidence>